<dbReference type="GO" id="GO:0007155">
    <property type="term" value="P:cell adhesion"/>
    <property type="evidence" value="ECO:0007669"/>
    <property type="project" value="InterPro"/>
</dbReference>
<comment type="caution">
    <text evidence="5">The sequence shown here is derived from an EMBL/GenBank/DDBJ whole genome shotgun (WGS) entry which is preliminary data.</text>
</comment>
<evidence type="ECO:0000313" key="5">
    <source>
        <dbReference type="EMBL" id="OOZ43010.1"/>
    </source>
</evidence>
<keyword evidence="4" id="KW-1133">Transmembrane helix</keyword>
<evidence type="ECO:0000256" key="1">
    <source>
        <dbReference type="ARBA" id="ARBA00005233"/>
    </source>
</evidence>
<dbReference type="SUPFAM" id="SSF54523">
    <property type="entry name" value="Pili subunits"/>
    <property type="match status" value="1"/>
</dbReference>
<dbReference type="OrthoDB" id="115249at2"/>
<dbReference type="Pfam" id="PF07963">
    <property type="entry name" value="N_methyl"/>
    <property type="match status" value="1"/>
</dbReference>
<dbReference type="InterPro" id="IPR045584">
    <property type="entry name" value="Pilin-like"/>
</dbReference>
<feature type="transmembrane region" description="Helical" evidence="4">
    <location>
        <begin position="6"/>
        <end position="27"/>
    </location>
</feature>
<dbReference type="EMBL" id="MPRK01000004">
    <property type="protein sequence ID" value="OOZ43010.1"/>
    <property type="molecule type" value="Genomic_DNA"/>
</dbReference>
<dbReference type="AlphaFoldDB" id="A0A1T2LD47"/>
<dbReference type="RefSeq" id="WP_078475916.1">
    <property type="nucleotide sequence ID" value="NZ_MPRK01000004.1"/>
</dbReference>
<dbReference type="GO" id="GO:0009289">
    <property type="term" value="C:pilus"/>
    <property type="evidence" value="ECO:0007669"/>
    <property type="project" value="InterPro"/>
</dbReference>
<dbReference type="Pfam" id="PF00114">
    <property type="entry name" value="Pilin"/>
    <property type="match status" value="1"/>
</dbReference>
<evidence type="ECO:0000256" key="4">
    <source>
        <dbReference type="SAM" id="Phobius"/>
    </source>
</evidence>
<gene>
    <name evidence="5" type="ORF">BOW52_00490</name>
</gene>
<sequence length="145" mass="15307">MAGFTLIELMIVVAIIGILVVLALPVYQDYTRRSKVAEAILSASSCKTSVTEAIQSNGSPPTDNNAGCEKGSDISVVTQYVQKIETDDGTILITIVSSLDVAKEGESVAVLAISPVYEGAKVKGWICGASGTTVKHNYLPFSCRH</sequence>
<dbReference type="PANTHER" id="PTHR30093">
    <property type="entry name" value="GENERAL SECRETION PATHWAY PROTEIN G"/>
    <property type="match status" value="1"/>
</dbReference>
<protein>
    <recommendedName>
        <fullName evidence="7">Prepilin-type N-terminal cleavage/methylation domain-containing protein</fullName>
    </recommendedName>
</protein>
<dbReference type="Gene3D" id="3.30.700.10">
    <property type="entry name" value="Glycoprotein, Type 4 Pilin"/>
    <property type="match status" value="1"/>
</dbReference>
<dbReference type="Proteomes" id="UP000190198">
    <property type="component" value="Unassembled WGS sequence"/>
</dbReference>
<evidence type="ECO:0000256" key="2">
    <source>
        <dbReference type="ARBA" id="ARBA00022481"/>
    </source>
</evidence>
<keyword evidence="4" id="KW-0812">Transmembrane</keyword>
<evidence type="ECO:0000313" key="6">
    <source>
        <dbReference type="Proteomes" id="UP000190198"/>
    </source>
</evidence>
<keyword evidence="2" id="KW-0488">Methylation</keyword>
<evidence type="ECO:0008006" key="7">
    <source>
        <dbReference type="Google" id="ProtNLM"/>
    </source>
</evidence>
<name>A0A1T2LD47_9GAMM</name>
<dbReference type="NCBIfam" id="TIGR02532">
    <property type="entry name" value="IV_pilin_GFxxxE"/>
    <property type="match status" value="1"/>
</dbReference>
<accession>A0A1T2LD47</accession>
<reference evidence="5 6" key="1">
    <citation type="submission" date="2016-11" db="EMBL/GenBank/DDBJ databases">
        <title>Mixed transmission modes and dynamic genome evolution in an obligate animal-bacterial symbiosis.</title>
        <authorList>
            <person name="Russell S.L."/>
            <person name="Corbett-Detig R.B."/>
            <person name="Cavanaugh C.M."/>
        </authorList>
    </citation>
    <scope>NUCLEOTIDE SEQUENCE [LARGE SCALE GENOMIC DNA]</scope>
    <source>
        <strain evidence="5">Sp-SM6</strain>
    </source>
</reference>
<dbReference type="PROSITE" id="PS00409">
    <property type="entry name" value="PROKAR_NTER_METHYL"/>
    <property type="match status" value="1"/>
</dbReference>
<comment type="similarity">
    <text evidence="1 3">Belongs to the N-Me-Phe pilin family.</text>
</comment>
<keyword evidence="6" id="KW-1185">Reference proteome</keyword>
<dbReference type="InterPro" id="IPR012902">
    <property type="entry name" value="N_methyl_site"/>
</dbReference>
<proteinExistence type="inferred from homology"/>
<evidence type="ECO:0000256" key="3">
    <source>
        <dbReference type="RuleBase" id="RU000389"/>
    </source>
</evidence>
<organism evidence="5 6">
    <name type="scientific">Solemya elarraichensis gill symbiont</name>
    <dbReference type="NCBI Taxonomy" id="1918949"/>
    <lineage>
        <taxon>Bacteria</taxon>
        <taxon>Pseudomonadati</taxon>
        <taxon>Pseudomonadota</taxon>
        <taxon>Gammaproteobacteria</taxon>
        <taxon>sulfur-oxidizing symbionts</taxon>
    </lineage>
</organism>
<keyword evidence="4" id="KW-0472">Membrane</keyword>
<dbReference type="InterPro" id="IPR001082">
    <property type="entry name" value="Pilin"/>
</dbReference>
<dbReference type="PANTHER" id="PTHR30093:SF34">
    <property type="entry name" value="PREPILIN PEPTIDASE-DEPENDENT PROTEIN D"/>
    <property type="match status" value="1"/>
</dbReference>
<keyword evidence="3" id="KW-0281">Fimbrium</keyword>